<dbReference type="SMART" id="SM00530">
    <property type="entry name" value="HTH_XRE"/>
    <property type="match status" value="1"/>
</dbReference>
<sequence>MSETKEIDELLTAILGSTIKKRRQELGYSMEKLAQLSAISRSMLGLIESGKTTPSVGILWKLSRSLRTPIADLVPETRTLSPKLIKWKESKVLTPQSKVGLQIRDLSQEKMGRLAVYHLSIPQGKHLLPSAFEAKVDQSIVVLDGEVEFLHNAKVYHLEAGDRLVLNTFEPVSFQVAKQEQANLLWISPLSPSDERRA</sequence>
<protein>
    <submittedName>
        <fullName evidence="3">DNA-binding helix-turn-helix protein</fullName>
    </submittedName>
</protein>
<evidence type="ECO:0000313" key="3">
    <source>
        <dbReference type="EMBL" id="GBF50679.1"/>
    </source>
</evidence>
<dbReference type="InterPro" id="IPR050807">
    <property type="entry name" value="TransReg_Diox_bact_type"/>
</dbReference>
<dbReference type="PANTHER" id="PTHR46797">
    <property type="entry name" value="HTH-TYPE TRANSCRIPTIONAL REGULATOR"/>
    <property type="match status" value="1"/>
</dbReference>
<dbReference type="SUPFAM" id="SSF51182">
    <property type="entry name" value="RmlC-like cupins"/>
    <property type="match status" value="1"/>
</dbReference>
<gene>
    <name evidence="3" type="ORF">LPTSP4_22060</name>
</gene>
<name>A0A2P2E1C6_9LEPT</name>
<keyword evidence="4" id="KW-1185">Reference proteome</keyword>
<dbReference type="PROSITE" id="PS50943">
    <property type="entry name" value="HTH_CROC1"/>
    <property type="match status" value="1"/>
</dbReference>
<organism evidence="3 4">
    <name type="scientific">Leptospira ryugenii</name>
    <dbReference type="NCBI Taxonomy" id="1917863"/>
    <lineage>
        <taxon>Bacteria</taxon>
        <taxon>Pseudomonadati</taxon>
        <taxon>Spirochaetota</taxon>
        <taxon>Spirochaetia</taxon>
        <taxon>Leptospirales</taxon>
        <taxon>Leptospiraceae</taxon>
        <taxon>Leptospira</taxon>
    </lineage>
</organism>
<dbReference type="OrthoDB" id="9781521at2"/>
<dbReference type="GO" id="GO:0003677">
    <property type="term" value="F:DNA binding"/>
    <property type="evidence" value="ECO:0007669"/>
    <property type="project" value="UniProtKB-KW"/>
</dbReference>
<evidence type="ECO:0000313" key="4">
    <source>
        <dbReference type="Proteomes" id="UP000245133"/>
    </source>
</evidence>
<dbReference type="GO" id="GO:0005829">
    <property type="term" value="C:cytosol"/>
    <property type="evidence" value="ECO:0007669"/>
    <property type="project" value="TreeGrafter"/>
</dbReference>
<dbReference type="Pfam" id="PF01381">
    <property type="entry name" value="HTH_3"/>
    <property type="match status" value="1"/>
</dbReference>
<dbReference type="SUPFAM" id="SSF47413">
    <property type="entry name" value="lambda repressor-like DNA-binding domains"/>
    <property type="match status" value="1"/>
</dbReference>
<dbReference type="InterPro" id="IPR001387">
    <property type="entry name" value="Cro/C1-type_HTH"/>
</dbReference>
<dbReference type="Gene3D" id="2.60.120.10">
    <property type="entry name" value="Jelly Rolls"/>
    <property type="match status" value="1"/>
</dbReference>
<dbReference type="RefSeq" id="WP_108976621.1">
    <property type="nucleotide sequence ID" value="NZ_BFBB01000007.1"/>
</dbReference>
<dbReference type="EMBL" id="BFBB01000007">
    <property type="protein sequence ID" value="GBF50679.1"/>
    <property type="molecule type" value="Genomic_DNA"/>
</dbReference>
<evidence type="ECO:0000256" key="1">
    <source>
        <dbReference type="ARBA" id="ARBA00023125"/>
    </source>
</evidence>
<keyword evidence="1 3" id="KW-0238">DNA-binding</keyword>
<dbReference type="GO" id="GO:0003700">
    <property type="term" value="F:DNA-binding transcription factor activity"/>
    <property type="evidence" value="ECO:0007669"/>
    <property type="project" value="TreeGrafter"/>
</dbReference>
<dbReference type="InterPro" id="IPR010982">
    <property type="entry name" value="Lambda_DNA-bd_dom_sf"/>
</dbReference>
<accession>A0A2P2E1C6</accession>
<dbReference type="Proteomes" id="UP000245133">
    <property type="component" value="Unassembled WGS sequence"/>
</dbReference>
<feature type="domain" description="HTH cro/C1-type" evidence="2">
    <location>
        <begin position="19"/>
        <end position="73"/>
    </location>
</feature>
<dbReference type="InterPro" id="IPR011051">
    <property type="entry name" value="RmlC_Cupin_sf"/>
</dbReference>
<dbReference type="AlphaFoldDB" id="A0A2P2E1C6"/>
<dbReference type="Gene3D" id="1.10.260.40">
    <property type="entry name" value="lambda repressor-like DNA-binding domains"/>
    <property type="match status" value="1"/>
</dbReference>
<dbReference type="PANTHER" id="PTHR46797:SF1">
    <property type="entry name" value="METHYLPHOSPHONATE SYNTHASE"/>
    <property type="match status" value="1"/>
</dbReference>
<evidence type="ECO:0000259" key="2">
    <source>
        <dbReference type="PROSITE" id="PS50943"/>
    </source>
</evidence>
<reference evidence="3 4" key="1">
    <citation type="submission" date="2018-02" db="EMBL/GenBank/DDBJ databases">
        <title>Novel Leptospira species isolated from soil and water in Japan.</title>
        <authorList>
            <person name="Nakao R."/>
            <person name="Masuzawa T."/>
        </authorList>
    </citation>
    <scope>NUCLEOTIDE SEQUENCE [LARGE SCALE GENOMIC DNA]</scope>
    <source>
        <strain evidence="3 4">YH101</strain>
    </source>
</reference>
<comment type="caution">
    <text evidence="3">The sequence shown here is derived from an EMBL/GenBank/DDBJ whole genome shotgun (WGS) entry which is preliminary data.</text>
</comment>
<dbReference type="InterPro" id="IPR014710">
    <property type="entry name" value="RmlC-like_jellyroll"/>
</dbReference>
<proteinExistence type="predicted"/>
<dbReference type="CDD" id="cd00093">
    <property type="entry name" value="HTH_XRE"/>
    <property type="match status" value="1"/>
</dbReference>